<evidence type="ECO:0000313" key="2">
    <source>
        <dbReference type="Proteomes" id="UP000194422"/>
    </source>
</evidence>
<organism evidence="1 2">
    <name type="scientific">Bacillus paranthracis</name>
    <dbReference type="NCBI Taxonomy" id="2026186"/>
    <lineage>
        <taxon>Bacteria</taxon>
        <taxon>Bacillati</taxon>
        <taxon>Bacillota</taxon>
        <taxon>Bacilli</taxon>
        <taxon>Bacillales</taxon>
        <taxon>Bacillaceae</taxon>
        <taxon>Bacillus</taxon>
        <taxon>Bacillus cereus group</taxon>
    </lineage>
</organism>
<dbReference type="AlphaFoldDB" id="A0A7D8D677"/>
<protein>
    <submittedName>
        <fullName evidence="1">Uncharacterized protein</fullName>
    </submittedName>
</protein>
<comment type="caution">
    <text evidence="1">The sequence shown here is derived from an EMBL/GenBank/DDBJ whole genome shotgun (WGS) entry which is preliminary data.</text>
</comment>
<sequence>MDKKITFKAKKDIYWEDWEHLRLVFSRGNVYPGTLHKDGCVTAETLYYEGVSDLYRFCRNNLNQSVILHKKIGVLDQSTS</sequence>
<dbReference type="Proteomes" id="UP000194422">
    <property type="component" value="Unassembled WGS sequence"/>
</dbReference>
<gene>
    <name evidence="1" type="ORF">BACERE00174_04896</name>
</gene>
<evidence type="ECO:0000313" key="1">
    <source>
        <dbReference type="EMBL" id="SME35733.1"/>
    </source>
</evidence>
<accession>A0A7D8D677</accession>
<name>A0A7D8D677_9BACI</name>
<dbReference type="EMBL" id="FWYW01000092">
    <property type="protein sequence ID" value="SME35733.1"/>
    <property type="molecule type" value="Genomic_DNA"/>
</dbReference>
<reference evidence="1 2" key="1">
    <citation type="submission" date="2017-04" db="EMBL/GenBank/DDBJ databases">
        <authorList>
            <person name="Criscuolo A."/>
        </authorList>
    </citation>
    <scope>NUCLEOTIDE SEQUENCE [LARGE SCALE GENOMIC DNA]</scope>
    <source>
        <strain evidence="1">16-00174</strain>
    </source>
</reference>
<proteinExistence type="predicted"/>